<comment type="catalytic activity">
    <reaction evidence="12">
        <text>N-(5Z,8Z,11Z,14Z-eicosatetraenoyl)-L-serine + H2O = (5Z,8Z,11Z,14Z)-eicosatetraenoate + L-serine</text>
        <dbReference type="Rhea" id="RHEA:64116"/>
        <dbReference type="ChEBI" id="CHEBI:15377"/>
        <dbReference type="ChEBI" id="CHEBI:32395"/>
        <dbReference type="ChEBI" id="CHEBI:33384"/>
        <dbReference type="ChEBI" id="CHEBI:149697"/>
    </reaction>
    <physiologicalReaction direction="left-to-right" evidence="12">
        <dbReference type="Rhea" id="RHEA:64117"/>
    </physiologicalReaction>
</comment>
<evidence type="ECO:0000256" key="6">
    <source>
        <dbReference type="ARBA" id="ARBA00022963"/>
    </source>
</evidence>
<comment type="catalytic activity">
    <reaction evidence="26">
        <text>N-docosanoyl-ethanolamine + H2O = docosanoate + ethanolamine</text>
        <dbReference type="Rhea" id="RHEA:63128"/>
        <dbReference type="ChEBI" id="CHEBI:15377"/>
        <dbReference type="ChEBI" id="CHEBI:23858"/>
        <dbReference type="ChEBI" id="CHEBI:57603"/>
        <dbReference type="ChEBI" id="CHEBI:146186"/>
    </reaction>
    <physiologicalReaction direction="left-to-right" evidence="26">
        <dbReference type="Rhea" id="RHEA:63129"/>
    </physiologicalReaction>
</comment>
<dbReference type="AlphaFoldDB" id="A0A1U7R1T7"/>
<dbReference type="EC" id="3.5.1.99" evidence="3"/>
<evidence type="ECO:0000256" key="29">
    <source>
        <dbReference type="ARBA" id="ARBA00052634"/>
    </source>
</evidence>
<dbReference type="STRING" id="38654.A0A1U7R1T7"/>
<evidence type="ECO:0000256" key="32">
    <source>
        <dbReference type="ARBA" id="ARBA00052857"/>
    </source>
</evidence>
<dbReference type="InterPro" id="IPR036928">
    <property type="entry name" value="AS_sf"/>
</dbReference>
<dbReference type="Pfam" id="PF01425">
    <property type="entry name" value="Amidase"/>
    <property type="match status" value="1"/>
</dbReference>
<dbReference type="GO" id="GO:0004040">
    <property type="term" value="F:amidase activity"/>
    <property type="evidence" value="ECO:0007669"/>
    <property type="project" value="TreeGrafter"/>
</dbReference>
<comment type="catalytic activity">
    <reaction evidence="30">
        <text>N-(5Z,8Z,11Z,14Z)-eicosatetraenoyl-glycine + H2O = (5Z,8Z,11Z,14Z)-eicosatetraenoate + glycine</text>
        <dbReference type="Rhea" id="RHEA:64108"/>
        <dbReference type="ChEBI" id="CHEBI:15377"/>
        <dbReference type="ChEBI" id="CHEBI:32395"/>
        <dbReference type="ChEBI" id="CHEBI:57305"/>
        <dbReference type="ChEBI" id="CHEBI:59002"/>
    </reaction>
    <physiologicalReaction direction="left-to-right" evidence="30">
        <dbReference type="Rhea" id="RHEA:64109"/>
    </physiologicalReaction>
</comment>
<evidence type="ECO:0000256" key="4">
    <source>
        <dbReference type="ARBA" id="ARBA00022553"/>
    </source>
</evidence>
<name>A0A1U7R1T7_ALLSI</name>
<keyword evidence="6" id="KW-0442">Lipid degradation</keyword>
<dbReference type="PANTHER" id="PTHR45847:SF8">
    <property type="entry name" value="FATTY ACID AMIDE HYDROLASE-RELATED"/>
    <property type="match status" value="1"/>
</dbReference>
<evidence type="ECO:0000256" key="8">
    <source>
        <dbReference type="ARBA" id="ARBA00047450"/>
    </source>
</evidence>
<feature type="binding site" evidence="39">
    <location>
        <begin position="246"/>
        <end position="249"/>
    </location>
    <ligand>
        <name>substrate</name>
    </ligand>
</feature>
<comment type="catalytic activity">
    <reaction evidence="16">
        <text>N-(15Z-tetracosenoyl)-ethanolamine + H2O = (15Z)-tetracosenoate + ethanolamine</text>
        <dbReference type="Rhea" id="RHEA:63144"/>
        <dbReference type="ChEBI" id="CHEBI:15377"/>
        <dbReference type="ChEBI" id="CHEBI:32392"/>
        <dbReference type="ChEBI" id="CHEBI:57603"/>
        <dbReference type="ChEBI" id="CHEBI:146187"/>
    </reaction>
    <physiologicalReaction direction="left-to-right" evidence="16">
        <dbReference type="Rhea" id="RHEA:63145"/>
    </physiologicalReaction>
</comment>
<evidence type="ECO:0000256" key="14">
    <source>
        <dbReference type="ARBA" id="ARBA00050481"/>
    </source>
</evidence>
<comment type="catalytic activity">
    <reaction evidence="13">
        <text>(11Z,14Z)-eicosadienamide + H2O = (11Z,14Z)-eicosadienoate + NH4(+)</text>
        <dbReference type="Rhea" id="RHEA:63004"/>
        <dbReference type="ChEBI" id="CHEBI:15377"/>
        <dbReference type="ChEBI" id="CHEBI:28938"/>
        <dbReference type="ChEBI" id="CHEBI:77220"/>
        <dbReference type="ChEBI" id="CHEBI:146165"/>
    </reaction>
    <physiologicalReaction direction="left-to-right" evidence="13">
        <dbReference type="Rhea" id="RHEA:63005"/>
    </physiologicalReaction>
</comment>
<evidence type="ECO:0000256" key="22">
    <source>
        <dbReference type="ARBA" id="ARBA00051914"/>
    </source>
</evidence>
<evidence type="ECO:0000256" key="38">
    <source>
        <dbReference type="PIRSR" id="PIRSR001221-1"/>
    </source>
</evidence>
<organism evidence="41 42">
    <name type="scientific">Alligator sinensis</name>
    <name type="common">Chinese alligator</name>
    <dbReference type="NCBI Taxonomy" id="38654"/>
    <lineage>
        <taxon>Eukaryota</taxon>
        <taxon>Metazoa</taxon>
        <taxon>Chordata</taxon>
        <taxon>Craniata</taxon>
        <taxon>Vertebrata</taxon>
        <taxon>Euteleostomi</taxon>
        <taxon>Archelosauria</taxon>
        <taxon>Archosauria</taxon>
        <taxon>Crocodylia</taxon>
        <taxon>Alligatoridae</taxon>
        <taxon>Alligatorinae</taxon>
        <taxon>Alligator</taxon>
    </lineage>
</organism>
<evidence type="ECO:0000256" key="16">
    <source>
        <dbReference type="ARBA" id="ARBA00050992"/>
    </source>
</evidence>
<comment type="catalytic activity">
    <reaction evidence="1">
        <text>(9Z)-octadecenamide + H2O = (9Z)-octadecenoate + NH4(+)</text>
        <dbReference type="Rhea" id="RHEA:26506"/>
        <dbReference type="ChEBI" id="CHEBI:15377"/>
        <dbReference type="ChEBI" id="CHEBI:28938"/>
        <dbReference type="ChEBI" id="CHEBI:30823"/>
        <dbReference type="ChEBI" id="CHEBI:116314"/>
        <dbReference type="EC" id="3.5.1.99"/>
    </reaction>
    <physiologicalReaction direction="left-to-right" evidence="1">
        <dbReference type="Rhea" id="RHEA:26507"/>
    </physiologicalReaction>
</comment>
<comment type="catalytic activity">
    <reaction evidence="33">
        <text>(15Z)-tetracosenamide + H2O = (15Z)-tetracosenoate + NH4(+)</text>
        <dbReference type="Rhea" id="RHEA:63028"/>
        <dbReference type="ChEBI" id="CHEBI:15377"/>
        <dbReference type="ChEBI" id="CHEBI:28938"/>
        <dbReference type="ChEBI" id="CHEBI:32392"/>
        <dbReference type="ChEBI" id="CHEBI:146166"/>
    </reaction>
    <physiologicalReaction direction="left-to-right" evidence="33">
        <dbReference type="Rhea" id="RHEA:63029"/>
    </physiologicalReaction>
</comment>
<evidence type="ECO:0000256" key="28">
    <source>
        <dbReference type="ARBA" id="ARBA00052514"/>
    </source>
</evidence>
<comment type="catalytic activity">
    <reaction evidence="23">
        <text>N-(9Z-octadecenoyl)-taurine + H2O = taurine + (9Z)-octadecenoate</text>
        <dbReference type="Rhea" id="RHEA:63148"/>
        <dbReference type="ChEBI" id="CHEBI:15377"/>
        <dbReference type="ChEBI" id="CHEBI:30823"/>
        <dbReference type="ChEBI" id="CHEBI:146191"/>
        <dbReference type="ChEBI" id="CHEBI:507393"/>
    </reaction>
    <physiologicalReaction direction="left-to-right" evidence="23">
        <dbReference type="Rhea" id="RHEA:63149"/>
    </physiologicalReaction>
</comment>
<comment type="catalytic activity">
    <reaction evidence="9">
        <text>2-(5Z,8Z,11Z,14Z-eicosatetraenoyl)-glycerol + H2O = glycerol + (5Z,8Z,11Z,14Z)-eicosatetraenoate + H(+)</text>
        <dbReference type="Rhea" id="RHEA:26132"/>
        <dbReference type="ChEBI" id="CHEBI:15377"/>
        <dbReference type="ChEBI" id="CHEBI:15378"/>
        <dbReference type="ChEBI" id="CHEBI:17754"/>
        <dbReference type="ChEBI" id="CHEBI:32395"/>
        <dbReference type="ChEBI" id="CHEBI:52392"/>
    </reaction>
    <physiologicalReaction direction="left-to-right" evidence="9">
        <dbReference type="Rhea" id="RHEA:26133"/>
    </physiologicalReaction>
</comment>
<evidence type="ECO:0000256" key="12">
    <source>
        <dbReference type="ARBA" id="ARBA00050294"/>
    </source>
</evidence>
<dbReference type="GO" id="GO:0009062">
    <property type="term" value="P:fatty acid catabolic process"/>
    <property type="evidence" value="ECO:0007669"/>
    <property type="project" value="TreeGrafter"/>
</dbReference>
<dbReference type="GeneID" id="102371616"/>
<feature type="active site" description="Acyl-ester intermediate" evidence="38">
    <location>
        <position position="249"/>
    </location>
</feature>
<comment type="catalytic activity">
    <reaction evidence="19">
        <text>N-(9Z-hexadecenoyl) ethanolamine + H2O = (9Z)-hexadecenoate + ethanolamine</text>
        <dbReference type="Rhea" id="RHEA:35563"/>
        <dbReference type="ChEBI" id="CHEBI:15377"/>
        <dbReference type="ChEBI" id="CHEBI:32372"/>
        <dbReference type="ChEBI" id="CHEBI:57603"/>
        <dbReference type="ChEBI" id="CHEBI:71465"/>
    </reaction>
    <physiologicalReaction direction="left-to-right" evidence="19">
        <dbReference type="Rhea" id="RHEA:35564"/>
    </physiologicalReaction>
</comment>
<evidence type="ECO:0000256" key="27">
    <source>
        <dbReference type="ARBA" id="ARBA00052512"/>
    </source>
</evidence>
<comment type="catalytic activity">
    <reaction evidence="28">
        <text>N-(15Z-tetracosenoyl)-taurine + H2O = (15Z)-tetracosenoate + taurine</text>
        <dbReference type="Rhea" id="RHEA:63160"/>
        <dbReference type="ChEBI" id="CHEBI:15377"/>
        <dbReference type="ChEBI" id="CHEBI:32392"/>
        <dbReference type="ChEBI" id="CHEBI:146198"/>
        <dbReference type="ChEBI" id="CHEBI:507393"/>
    </reaction>
    <physiologicalReaction direction="left-to-right" evidence="28">
        <dbReference type="Rhea" id="RHEA:63161"/>
    </physiologicalReaction>
</comment>
<comment type="catalytic activity">
    <reaction evidence="27">
        <text>(6Z)-octadecenamide + H2O = (6Z)-octadecenoate + NH4(+)</text>
        <dbReference type="Rhea" id="RHEA:63008"/>
        <dbReference type="ChEBI" id="CHEBI:15377"/>
        <dbReference type="ChEBI" id="CHEBI:28938"/>
        <dbReference type="ChEBI" id="CHEBI:32375"/>
        <dbReference type="ChEBI" id="CHEBI:146168"/>
    </reaction>
    <physiologicalReaction direction="left-to-right" evidence="27">
        <dbReference type="Rhea" id="RHEA:63009"/>
    </physiologicalReaction>
</comment>
<keyword evidence="7" id="KW-0443">Lipid metabolism</keyword>
<evidence type="ECO:0000256" key="18">
    <source>
        <dbReference type="ARBA" id="ARBA00051311"/>
    </source>
</evidence>
<dbReference type="PANTHER" id="PTHR45847">
    <property type="entry name" value="FATTY ACID AMIDE HYDROLASE"/>
    <property type="match status" value="1"/>
</dbReference>
<evidence type="ECO:0000256" key="39">
    <source>
        <dbReference type="PIRSR" id="PIRSR001221-2"/>
    </source>
</evidence>
<sequence>MIQGKLRQLLPEVDVDPRTISALLCGSAAAVLVLKWVRRRRIQEKIEEARRWREQGLAQMEKAAHLFKQQNPGVQSDHILSLSLVELGEKLKEGSLSPESVLYTYMDKALAVTQEVNCVTDFISECEEQLKELRRQKEKGLLYGIPVSIKDHIGYKGHVSTCGLIHYLGSPEEDDSVLVKVLKRQGAIPFVKTNTSQSMINYDCSNVIFGQTVNPHNHKKSPGGSSGGEGALIAGGGSILGFGSDVAGSIRLPSSFCGLCGFKPTGYRLSISGLASPIDGMRSVSFMVGPIARDVDSLALCMRALLCEELFSLDPTVPPLPFNEEVYSSSRPLRIGYYDGDGYFQPSPSMRRAVQETKVLLEQAGHTLVPFAPPRINFVVDELFTKGIFSDGVSTLLEKFEGDIVDPTLKSQINCYRLPILAKKILALLLKPVYPRIAGDLKALCGAGSVKNLWKQDVALAAYCKEFIAKWRKLQLNVILCPALGPAFNEGYPGKLFAATSYTNLYNVLNFPAGVVPVTTVTEADEEQLKRYHGHYHDPWDKRLKQAVEGAVGLPVVVQCVALPWQEELCLRFMKEVETLARGRKRKHV</sequence>
<comment type="catalytic activity">
    <reaction evidence="18">
        <text>(11Z)-eicosenamide + H2O = (11Z)-eicosenoate + NH4(+)</text>
        <dbReference type="Rhea" id="RHEA:63120"/>
        <dbReference type="ChEBI" id="CHEBI:15377"/>
        <dbReference type="ChEBI" id="CHEBI:28938"/>
        <dbReference type="ChEBI" id="CHEBI:32426"/>
        <dbReference type="ChEBI" id="CHEBI:146167"/>
    </reaction>
    <physiologicalReaction direction="left-to-right" evidence="18">
        <dbReference type="Rhea" id="RHEA:63121"/>
    </physiologicalReaction>
</comment>
<comment type="catalytic activity">
    <reaction evidence="10">
        <text>N-(9Z-octadecenoyl) ethanolamine + H2O = ethanolamine + (9Z)-octadecenoate</text>
        <dbReference type="Rhea" id="RHEA:45060"/>
        <dbReference type="ChEBI" id="CHEBI:15377"/>
        <dbReference type="ChEBI" id="CHEBI:30823"/>
        <dbReference type="ChEBI" id="CHEBI:57603"/>
        <dbReference type="ChEBI" id="CHEBI:71466"/>
    </reaction>
    <physiologicalReaction direction="left-to-right" evidence="10">
        <dbReference type="Rhea" id="RHEA:45061"/>
    </physiologicalReaction>
</comment>
<dbReference type="InterPro" id="IPR023631">
    <property type="entry name" value="Amidase_dom"/>
</dbReference>
<feature type="active site" description="Charge relay system" evidence="38">
    <location>
        <position position="150"/>
    </location>
</feature>
<comment type="similarity">
    <text evidence="2">Belongs to the amidase family.</text>
</comment>
<dbReference type="InterPro" id="IPR052096">
    <property type="entry name" value="Endocannabinoid_amidase"/>
</dbReference>
<evidence type="ECO:0000256" key="26">
    <source>
        <dbReference type="ARBA" id="ARBA00052458"/>
    </source>
</evidence>
<evidence type="ECO:0000256" key="13">
    <source>
        <dbReference type="ARBA" id="ARBA00050403"/>
    </source>
</evidence>
<comment type="catalytic activity">
    <reaction evidence="20">
        <text>N-octadecanoyl ethanolamine + H2O = octadecanoate + ethanolamine</text>
        <dbReference type="Rhea" id="RHEA:63124"/>
        <dbReference type="ChEBI" id="CHEBI:15377"/>
        <dbReference type="ChEBI" id="CHEBI:25629"/>
        <dbReference type="ChEBI" id="CHEBI:57603"/>
        <dbReference type="ChEBI" id="CHEBI:85299"/>
    </reaction>
    <physiologicalReaction direction="left-to-right" evidence="20">
        <dbReference type="Rhea" id="RHEA:63125"/>
    </physiologicalReaction>
</comment>
<dbReference type="RefSeq" id="XP_006015883.3">
    <property type="nucleotide sequence ID" value="XM_006015821.3"/>
</dbReference>
<reference evidence="42" key="1">
    <citation type="submission" date="2025-08" db="UniProtKB">
        <authorList>
            <consortium name="RefSeq"/>
        </authorList>
    </citation>
    <scope>IDENTIFICATION</scope>
</reference>
<evidence type="ECO:0000256" key="20">
    <source>
        <dbReference type="ARBA" id="ARBA00051454"/>
    </source>
</evidence>
<evidence type="ECO:0000259" key="40">
    <source>
        <dbReference type="Pfam" id="PF01425"/>
    </source>
</evidence>
<dbReference type="PIRSF" id="PIRSF001221">
    <property type="entry name" value="Amidase_fungi"/>
    <property type="match status" value="1"/>
</dbReference>
<evidence type="ECO:0000256" key="19">
    <source>
        <dbReference type="ARBA" id="ARBA00051346"/>
    </source>
</evidence>
<evidence type="ECO:0000256" key="30">
    <source>
        <dbReference type="ARBA" id="ARBA00052709"/>
    </source>
</evidence>
<feature type="domain" description="Amidase" evidence="40">
    <location>
        <begin position="101"/>
        <end position="571"/>
    </location>
</feature>
<evidence type="ECO:0000256" key="15">
    <source>
        <dbReference type="ARBA" id="ARBA00050766"/>
    </source>
</evidence>
<evidence type="ECO:0000313" key="41">
    <source>
        <dbReference type="Proteomes" id="UP000189705"/>
    </source>
</evidence>
<evidence type="ECO:0000256" key="7">
    <source>
        <dbReference type="ARBA" id="ARBA00023098"/>
    </source>
</evidence>
<dbReference type="eggNOG" id="KOG1212">
    <property type="taxonomic scope" value="Eukaryota"/>
</dbReference>
<evidence type="ECO:0000256" key="23">
    <source>
        <dbReference type="ARBA" id="ARBA00052289"/>
    </source>
</evidence>
<dbReference type="GO" id="GO:0017064">
    <property type="term" value="F:fatty acid amide hydrolase activity"/>
    <property type="evidence" value="ECO:0007669"/>
    <property type="project" value="UniProtKB-EC"/>
</dbReference>
<evidence type="ECO:0000256" key="21">
    <source>
        <dbReference type="ARBA" id="ARBA00051492"/>
    </source>
</evidence>
<comment type="catalytic activity">
    <reaction evidence="29">
        <text>N-tricosanoyl-taurine + H2O = tricosanoate + taurine</text>
        <dbReference type="Rhea" id="RHEA:63164"/>
        <dbReference type="ChEBI" id="CHEBI:15377"/>
        <dbReference type="ChEBI" id="CHEBI:79007"/>
        <dbReference type="ChEBI" id="CHEBI:146197"/>
        <dbReference type="ChEBI" id="CHEBI:507393"/>
    </reaction>
    <physiologicalReaction direction="left-to-right" evidence="29">
        <dbReference type="Rhea" id="RHEA:63165"/>
    </physiologicalReaction>
</comment>
<evidence type="ECO:0000256" key="17">
    <source>
        <dbReference type="ARBA" id="ARBA00051200"/>
    </source>
</evidence>
<evidence type="ECO:0000256" key="31">
    <source>
        <dbReference type="ARBA" id="ARBA00052818"/>
    </source>
</evidence>
<dbReference type="InParanoid" id="A0A1U7R1T7"/>
<comment type="catalytic activity">
    <reaction evidence="31">
        <text>(11Z,14Z,17Z)-eicosatrienamide + H2O = (11Z,14Z,17Z)-eicosatrienoate + NH4(+)</text>
        <dbReference type="Rhea" id="RHEA:63000"/>
        <dbReference type="ChEBI" id="CHEBI:15377"/>
        <dbReference type="ChEBI" id="CHEBI:28938"/>
        <dbReference type="ChEBI" id="CHEBI:77223"/>
        <dbReference type="ChEBI" id="CHEBI:146164"/>
    </reaction>
    <physiologicalReaction direction="left-to-right" evidence="31">
        <dbReference type="Rhea" id="RHEA:63001"/>
    </physiologicalReaction>
</comment>
<evidence type="ECO:0000256" key="11">
    <source>
        <dbReference type="ARBA" id="ARBA00048606"/>
    </source>
</evidence>
<comment type="catalytic activity">
    <reaction evidence="25">
        <text>(9Z,12Z)-octadecadienamide + H2O = (9Z,12Z)-octadecadienoate + NH4(+)</text>
        <dbReference type="Rhea" id="RHEA:63020"/>
        <dbReference type="ChEBI" id="CHEBI:15377"/>
        <dbReference type="ChEBI" id="CHEBI:28938"/>
        <dbReference type="ChEBI" id="CHEBI:30245"/>
        <dbReference type="ChEBI" id="CHEBI:82984"/>
    </reaction>
    <physiologicalReaction direction="left-to-right" evidence="25">
        <dbReference type="Rhea" id="RHEA:63021"/>
    </physiologicalReaction>
</comment>
<dbReference type="KEGG" id="asn:102371616"/>
<keyword evidence="41" id="KW-1185">Reference proteome</keyword>
<dbReference type="Proteomes" id="UP000189705">
    <property type="component" value="Unplaced"/>
</dbReference>
<protein>
    <recommendedName>
        <fullName evidence="34">Fatty-acid amide hydrolase 1</fullName>
        <ecNumber evidence="3">3.5.1.99</ecNumber>
    </recommendedName>
    <alternativeName>
        <fullName evidence="37">Anandamide amidohydrolase 1</fullName>
    </alternativeName>
    <alternativeName>
        <fullName evidence="35">Fatty acid ester hydrolase</fullName>
    </alternativeName>
    <alternativeName>
        <fullName evidence="36">Oleamide hydrolase 1</fullName>
    </alternativeName>
</protein>
<comment type="catalytic activity">
    <reaction evidence="11">
        <text>N-(5Z,8Z,11Z,14Z-eicosatetraenoyl)-ethanolamine + H2O = ethanolamine + (5Z,8Z,11Z,14Z)-eicosatetraenoate</text>
        <dbReference type="Rhea" id="RHEA:26136"/>
        <dbReference type="ChEBI" id="CHEBI:2700"/>
        <dbReference type="ChEBI" id="CHEBI:15377"/>
        <dbReference type="ChEBI" id="CHEBI:32395"/>
        <dbReference type="ChEBI" id="CHEBI:57603"/>
        <dbReference type="EC" id="3.5.1.99"/>
    </reaction>
    <physiologicalReaction direction="left-to-right" evidence="11">
        <dbReference type="Rhea" id="RHEA:26137"/>
    </physiologicalReaction>
</comment>
<evidence type="ECO:0000256" key="5">
    <source>
        <dbReference type="ARBA" id="ARBA00022801"/>
    </source>
</evidence>
<evidence type="ECO:0000256" key="24">
    <source>
        <dbReference type="ARBA" id="ARBA00052337"/>
    </source>
</evidence>
<dbReference type="SUPFAM" id="SSF75304">
    <property type="entry name" value="Amidase signature (AS) enzymes"/>
    <property type="match status" value="1"/>
</dbReference>
<evidence type="ECO:0000313" key="42">
    <source>
        <dbReference type="RefSeq" id="XP_006015883.3"/>
    </source>
</evidence>
<comment type="catalytic activity">
    <reaction evidence="22">
        <text>N-docosanoyl-taurine + H2O = docosanoate + taurine</text>
        <dbReference type="Rhea" id="RHEA:63156"/>
        <dbReference type="ChEBI" id="CHEBI:15377"/>
        <dbReference type="ChEBI" id="CHEBI:23858"/>
        <dbReference type="ChEBI" id="CHEBI:146196"/>
        <dbReference type="ChEBI" id="CHEBI:507393"/>
    </reaction>
    <physiologicalReaction direction="left-to-right" evidence="22">
        <dbReference type="Rhea" id="RHEA:63157"/>
    </physiologicalReaction>
</comment>
<comment type="catalytic activity">
    <reaction evidence="32">
        <text>(8Z,11Z,14Z)-eicosatrienamide + H2O = (8Z,11Z,14Z)-eicosatrienoate + NH4(+)</text>
        <dbReference type="Rhea" id="RHEA:62996"/>
        <dbReference type="ChEBI" id="CHEBI:15377"/>
        <dbReference type="ChEBI" id="CHEBI:28938"/>
        <dbReference type="ChEBI" id="CHEBI:71589"/>
        <dbReference type="ChEBI" id="CHEBI:146163"/>
    </reaction>
    <physiologicalReaction direction="left-to-right" evidence="32">
        <dbReference type="Rhea" id="RHEA:62997"/>
    </physiologicalReaction>
</comment>
<gene>
    <name evidence="42" type="primary">LOC102371616</name>
</gene>
<comment type="catalytic activity">
    <reaction evidence="24">
        <text>(9Z,12Z,15Z)-octadecatrienamide + H2O = (9Z,12Z,15Z)-octadecatrienoate + NH4(+)</text>
        <dbReference type="Rhea" id="RHEA:62976"/>
        <dbReference type="ChEBI" id="CHEBI:15377"/>
        <dbReference type="ChEBI" id="CHEBI:28938"/>
        <dbReference type="ChEBI" id="CHEBI:32387"/>
        <dbReference type="ChEBI" id="CHEBI:142684"/>
    </reaction>
    <physiologicalReaction direction="left-to-right" evidence="24">
        <dbReference type="Rhea" id="RHEA:62977"/>
    </physiologicalReaction>
</comment>
<evidence type="ECO:0000256" key="33">
    <source>
        <dbReference type="ARBA" id="ARBA00052906"/>
    </source>
</evidence>
<keyword evidence="4" id="KW-0597">Phosphoprotein</keyword>
<evidence type="ECO:0000256" key="3">
    <source>
        <dbReference type="ARBA" id="ARBA00012112"/>
    </source>
</evidence>
<dbReference type="Gene3D" id="3.90.1300.10">
    <property type="entry name" value="Amidase signature (AS) domain"/>
    <property type="match status" value="1"/>
</dbReference>
<dbReference type="FunFam" id="3.90.1300.10:FF:000001">
    <property type="entry name" value="Fatty-acid amide hydrolase 1"/>
    <property type="match status" value="1"/>
</dbReference>
<feature type="active site" description="Charge relay system" evidence="38">
    <location>
        <position position="225"/>
    </location>
</feature>
<comment type="catalytic activity">
    <reaction evidence="14">
        <text>1-O-methyl-(5Z,8Z,11Z,14Z)-eicosatetraenoate + H2O = methanol + (5Z,8Z,11Z,14Z)-eicosatetraenoate + H(+)</text>
        <dbReference type="Rhea" id="RHEA:63052"/>
        <dbReference type="ChEBI" id="CHEBI:15377"/>
        <dbReference type="ChEBI" id="CHEBI:15378"/>
        <dbReference type="ChEBI" id="CHEBI:17790"/>
        <dbReference type="ChEBI" id="CHEBI:32395"/>
        <dbReference type="ChEBI" id="CHEBI:78033"/>
    </reaction>
    <physiologicalReaction direction="left-to-right" evidence="14">
        <dbReference type="Rhea" id="RHEA:63053"/>
    </physiologicalReaction>
</comment>
<comment type="catalytic activity">
    <reaction evidence="21">
        <text>N-tetracosanoyl-taurine + H2O = tetracosanoate + taurine</text>
        <dbReference type="Rhea" id="RHEA:63140"/>
        <dbReference type="ChEBI" id="CHEBI:15377"/>
        <dbReference type="ChEBI" id="CHEBI:31014"/>
        <dbReference type="ChEBI" id="CHEBI:132049"/>
        <dbReference type="ChEBI" id="CHEBI:507393"/>
    </reaction>
    <physiologicalReaction direction="left-to-right" evidence="21">
        <dbReference type="Rhea" id="RHEA:63141"/>
    </physiologicalReaction>
</comment>
<evidence type="ECO:0000256" key="2">
    <source>
        <dbReference type="ARBA" id="ARBA00009199"/>
    </source>
</evidence>
<evidence type="ECO:0000256" key="25">
    <source>
        <dbReference type="ARBA" id="ARBA00052426"/>
    </source>
</evidence>
<proteinExistence type="inferred from homology"/>
<evidence type="ECO:0000256" key="36">
    <source>
        <dbReference type="ARBA" id="ARBA00077157"/>
    </source>
</evidence>
<keyword evidence="5" id="KW-0378">Hydrolase</keyword>
<dbReference type="PROSITE" id="PS00571">
    <property type="entry name" value="AMIDASES"/>
    <property type="match status" value="1"/>
</dbReference>
<dbReference type="InterPro" id="IPR020556">
    <property type="entry name" value="Amidase_CS"/>
</dbReference>
<comment type="catalytic activity">
    <reaction evidence="17">
        <text>(5Z,8Z,11Z,14Z)-eicosatetraenamide + H2O = (5Z,8Z,11Z,14Z)-eicosatetraenoate + NH4(+)</text>
        <dbReference type="Rhea" id="RHEA:63016"/>
        <dbReference type="ChEBI" id="CHEBI:15377"/>
        <dbReference type="ChEBI" id="CHEBI:28938"/>
        <dbReference type="ChEBI" id="CHEBI:32395"/>
        <dbReference type="ChEBI" id="CHEBI:137830"/>
    </reaction>
    <physiologicalReaction direction="left-to-right" evidence="17">
        <dbReference type="Rhea" id="RHEA:63017"/>
    </physiologicalReaction>
</comment>
<feature type="binding site" evidence="39">
    <location>
        <position position="199"/>
    </location>
    <ligand>
        <name>substrate</name>
    </ligand>
</feature>
<comment type="catalytic activity">
    <reaction evidence="8">
        <text>(9Z)-octadecenoate + glycine = N-(9Z-octadecenoyl)glycine + H2O</text>
        <dbReference type="Rhea" id="RHEA:51316"/>
        <dbReference type="ChEBI" id="CHEBI:15377"/>
        <dbReference type="ChEBI" id="CHEBI:30823"/>
        <dbReference type="ChEBI" id="CHEBI:57305"/>
        <dbReference type="ChEBI" id="CHEBI:133992"/>
    </reaction>
    <physiologicalReaction direction="right-to-left" evidence="8">
        <dbReference type="Rhea" id="RHEA:51318"/>
    </physiologicalReaction>
</comment>
<evidence type="ECO:0000256" key="35">
    <source>
        <dbReference type="ARBA" id="ARBA00077111"/>
    </source>
</evidence>
<evidence type="ECO:0000256" key="37">
    <source>
        <dbReference type="ARBA" id="ARBA00077216"/>
    </source>
</evidence>
<evidence type="ECO:0000256" key="34">
    <source>
        <dbReference type="ARBA" id="ARBA00073178"/>
    </source>
</evidence>
<evidence type="ECO:0000256" key="9">
    <source>
        <dbReference type="ARBA" id="ARBA00047476"/>
    </source>
</evidence>
<evidence type="ECO:0000256" key="10">
    <source>
        <dbReference type="ARBA" id="ARBA00048052"/>
    </source>
</evidence>
<evidence type="ECO:0000256" key="1">
    <source>
        <dbReference type="ARBA" id="ARBA00000208"/>
    </source>
</evidence>
<comment type="catalytic activity">
    <reaction evidence="15">
        <text>tetradecamide + H2O = tetradecanoate + NH4(+)</text>
        <dbReference type="Rhea" id="RHEA:62992"/>
        <dbReference type="ChEBI" id="CHEBI:15377"/>
        <dbReference type="ChEBI" id="CHEBI:28938"/>
        <dbReference type="ChEBI" id="CHEBI:30807"/>
        <dbReference type="ChEBI" id="CHEBI:137125"/>
    </reaction>
    <physiologicalReaction direction="left-to-right" evidence="15">
        <dbReference type="Rhea" id="RHEA:62993"/>
    </physiologicalReaction>
</comment>
<accession>A0A1U7R1T7</accession>
<feature type="binding site" evidence="39">
    <location>
        <position position="225"/>
    </location>
    <ligand>
        <name>substrate</name>
    </ligand>
</feature>